<sequence>MQVTRNAKQIYYNNSKKQIVQKLNKLGIKTQGTKIQVSWILASAEYYSKICRGSYCDVSNIRL</sequence>
<accession>A0A6M3XV78</accession>
<gene>
    <name evidence="1" type="ORF">TM448B02294_0021</name>
</gene>
<evidence type="ECO:0000313" key="1">
    <source>
        <dbReference type="EMBL" id="QJI01128.1"/>
    </source>
</evidence>
<organism evidence="1">
    <name type="scientific">viral metagenome</name>
    <dbReference type="NCBI Taxonomy" id="1070528"/>
    <lineage>
        <taxon>unclassified sequences</taxon>
        <taxon>metagenomes</taxon>
        <taxon>organismal metagenomes</taxon>
    </lineage>
</organism>
<proteinExistence type="predicted"/>
<name>A0A6M3XV78_9ZZZZ</name>
<dbReference type="AlphaFoldDB" id="A0A6M3XV78"/>
<dbReference type="EMBL" id="MT144899">
    <property type="protein sequence ID" value="QJI01128.1"/>
    <property type="molecule type" value="Genomic_DNA"/>
</dbReference>
<reference evidence="1" key="1">
    <citation type="submission" date="2020-03" db="EMBL/GenBank/DDBJ databases">
        <title>The deep terrestrial virosphere.</title>
        <authorList>
            <person name="Holmfeldt K."/>
            <person name="Nilsson E."/>
            <person name="Simone D."/>
            <person name="Lopez-Fernandez M."/>
            <person name="Wu X."/>
            <person name="de Brujin I."/>
            <person name="Lundin D."/>
            <person name="Andersson A."/>
            <person name="Bertilsson S."/>
            <person name="Dopson M."/>
        </authorList>
    </citation>
    <scope>NUCLEOTIDE SEQUENCE</scope>
    <source>
        <strain evidence="1">TM448B02294</strain>
    </source>
</reference>
<protein>
    <submittedName>
        <fullName evidence="1">Uncharacterized protein</fullName>
    </submittedName>
</protein>